<dbReference type="GO" id="GO:0016740">
    <property type="term" value="F:transferase activity"/>
    <property type="evidence" value="ECO:0007669"/>
    <property type="project" value="UniProtKB-UniRule"/>
</dbReference>
<dbReference type="Gene3D" id="3.10.520.10">
    <property type="entry name" value="ApbE-like domains"/>
    <property type="match status" value="1"/>
</dbReference>
<dbReference type="PIRSF" id="PIRSF006268">
    <property type="entry name" value="ApbE"/>
    <property type="match status" value="1"/>
</dbReference>
<reference evidence="12 13" key="1">
    <citation type="submission" date="2017-09" db="EMBL/GenBank/DDBJ databases">
        <title>Depth-based differentiation of microbial function through sediment-hosted aquifers and enrichment of novel symbionts in the deep terrestrial subsurface.</title>
        <authorList>
            <person name="Probst A.J."/>
            <person name="Ladd B."/>
            <person name="Jarett J.K."/>
            <person name="Geller-Mcgrath D.E."/>
            <person name="Sieber C.M."/>
            <person name="Emerson J.B."/>
            <person name="Anantharaman K."/>
            <person name="Thomas B.C."/>
            <person name="Malmstrom R."/>
            <person name="Stieglmeier M."/>
            <person name="Klingl A."/>
            <person name="Woyke T."/>
            <person name="Ryan C.M."/>
            <person name="Banfield J.F."/>
        </authorList>
    </citation>
    <scope>NUCLEOTIDE SEQUENCE [LARGE SCALE GENOMIC DNA]</scope>
    <source>
        <strain evidence="12">CG11_big_fil_rev_8_21_14_0_20_45_26</strain>
    </source>
</reference>
<feature type="binding site" evidence="11">
    <location>
        <position position="266"/>
    </location>
    <ligand>
        <name>Mg(2+)</name>
        <dbReference type="ChEBI" id="CHEBI:18420"/>
    </ligand>
</feature>
<evidence type="ECO:0000313" key="13">
    <source>
        <dbReference type="Proteomes" id="UP000230859"/>
    </source>
</evidence>
<feature type="binding site" evidence="11">
    <location>
        <position position="270"/>
    </location>
    <ligand>
        <name>Mg(2+)</name>
        <dbReference type="ChEBI" id="CHEBI:18420"/>
    </ligand>
</feature>
<dbReference type="PANTHER" id="PTHR30040:SF2">
    <property type="entry name" value="FAD:PROTEIN FMN TRANSFERASE"/>
    <property type="match status" value="1"/>
</dbReference>
<protein>
    <recommendedName>
        <fullName evidence="2 10">FAD:protein FMN transferase</fullName>
        <ecNumber evidence="1 10">2.7.1.180</ecNumber>
    </recommendedName>
    <alternativeName>
        <fullName evidence="8 10">Flavin transferase</fullName>
    </alternativeName>
</protein>
<comment type="caution">
    <text evidence="12">The sequence shown here is derived from an EMBL/GenBank/DDBJ whole genome shotgun (WGS) entry which is preliminary data.</text>
</comment>
<evidence type="ECO:0000256" key="1">
    <source>
        <dbReference type="ARBA" id="ARBA00011955"/>
    </source>
</evidence>
<dbReference type="InterPro" id="IPR003374">
    <property type="entry name" value="ApbE-like_sf"/>
</dbReference>
<evidence type="ECO:0000256" key="8">
    <source>
        <dbReference type="ARBA" id="ARBA00031306"/>
    </source>
</evidence>
<dbReference type="AlphaFoldDB" id="A0A2H0LLM3"/>
<dbReference type="EMBL" id="PCVY01000069">
    <property type="protein sequence ID" value="PIQ85313.1"/>
    <property type="molecule type" value="Genomic_DNA"/>
</dbReference>
<organism evidence="12 13">
    <name type="scientific">Candidatus Abzuiibacterium crystallinum</name>
    <dbReference type="NCBI Taxonomy" id="1974748"/>
    <lineage>
        <taxon>Bacteria</taxon>
        <taxon>Pseudomonadati</taxon>
        <taxon>Candidatus Omnitrophota</taxon>
        <taxon>Candidatus Abzuiibacterium</taxon>
    </lineage>
</organism>
<keyword evidence="5 10" id="KW-0479">Metal-binding</keyword>
<keyword evidence="3 10" id="KW-0285">Flavoprotein</keyword>
<accession>A0A2H0LLM3</accession>
<evidence type="ECO:0000256" key="4">
    <source>
        <dbReference type="ARBA" id="ARBA00022679"/>
    </source>
</evidence>
<evidence type="ECO:0000256" key="11">
    <source>
        <dbReference type="PIRSR" id="PIRSR006268-2"/>
    </source>
</evidence>
<keyword evidence="7 10" id="KW-0460">Magnesium</keyword>
<evidence type="ECO:0000256" key="2">
    <source>
        <dbReference type="ARBA" id="ARBA00016337"/>
    </source>
</evidence>
<keyword evidence="6 10" id="KW-0274">FAD</keyword>
<dbReference type="Proteomes" id="UP000230859">
    <property type="component" value="Unassembled WGS sequence"/>
</dbReference>
<evidence type="ECO:0000256" key="7">
    <source>
        <dbReference type="ARBA" id="ARBA00022842"/>
    </source>
</evidence>
<comment type="catalytic activity">
    <reaction evidence="9 10">
        <text>L-threonyl-[protein] + FAD = FMN-L-threonyl-[protein] + AMP + H(+)</text>
        <dbReference type="Rhea" id="RHEA:36847"/>
        <dbReference type="Rhea" id="RHEA-COMP:11060"/>
        <dbReference type="Rhea" id="RHEA-COMP:11061"/>
        <dbReference type="ChEBI" id="CHEBI:15378"/>
        <dbReference type="ChEBI" id="CHEBI:30013"/>
        <dbReference type="ChEBI" id="CHEBI:57692"/>
        <dbReference type="ChEBI" id="CHEBI:74257"/>
        <dbReference type="ChEBI" id="CHEBI:456215"/>
        <dbReference type="EC" id="2.7.1.180"/>
    </reaction>
</comment>
<evidence type="ECO:0000256" key="6">
    <source>
        <dbReference type="ARBA" id="ARBA00022827"/>
    </source>
</evidence>
<comment type="cofactor">
    <cofactor evidence="11">
        <name>Mg(2+)</name>
        <dbReference type="ChEBI" id="CHEBI:18420"/>
    </cofactor>
    <cofactor evidence="11">
        <name>Mn(2+)</name>
        <dbReference type="ChEBI" id="CHEBI:29035"/>
    </cofactor>
    <text evidence="11">Magnesium. Can also use manganese.</text>
</comment>
<dbReference type="EC" id="2.7.1.180" evidence="1 10"/>
<gene>
    <name evidence="12" type="ORF">COV74_09365</name>
</gene>
<evidence type="ECO:0000256" key="9">
    <source>
        <dbReference type="ARBA" id="ARBA00048540"/>
    </source>
</evidence>
<dbReference type="SUPFAM" id="SSF143631">
    <property type="entry name" value="ApbE-like"/>
    <property type="match status" value="1"/>
</dbReference>
<keyword evidence="4 10" id="KW-0808">Transferase</keyword>
<dbReference type="InterPro" id="IPR024932">
    <property type="entry name" value="ApbE"/>
</dbReference>
<dbReference type="GO" id="GO:0046872">
    <property type="term" value="F:metal ion binding"/>
    <property type="evidence" value="ECO:0007669"/>
    <property type="project" value="UniProtKB-UniRule"/>
</dbReference>
<dbReference type="Pfam" id="PF02424">
    <property type="entry name" value="ApbE"/>
    <property type="match status" value="1"/>
</dbReference>
<name>A0A2H0LLM3_9BACT</name>
<evidence type="ECO:0000256" key="3">
    <source>
        <dbReference type="ARBA" id="ARBA00022630"/>
    </source>
</evidence>
<feature type="binding site" evidence="11">
    <location>
        <position position="159"/>
    </location>
    <ligand>
        <name>Mg(2+)</name>
        <dbReference type="ChEBI" id="CHEBI:18420"/>
    </ligand>
</feature>
<comment type="similarity">
    <text evidence="10">Belongs to the ApbE family.</text>
</comment>
<proteinExistence type="inferred from homology"/>
<sequence>MSQAILHSKPIIVKRMRYLMGGLIKIEVTGLPGCRALEAVEAAFAEIKRIEQLLSRFIPTSVVTLINQKADIRPVHVSDEVFDLLMACREISFLSGGVFDVTTLPLTNFWQQAEQTQAKPHVKEIEEVKSQVGFKQMILDAHLKTVFFIKPGMKIDLGAIGKGYAVDRAIYVLRQQGVRHGFVNGGSTIAVIGQAPFAVMHPLQPDKMVACINLSDNSLSTSGVYERFWSIKDSKYGHLIHPLTGYPVQTDLLSVSTVQETALLSDAFSTTAFILGEKKGVPFLKRVKSQKTVAVASHQLHPFVIIRTAN</sequence>
<evidence type="ECO:0000313" key="12">
    <source>
        <dbReference type="EMBL" id="PIQ85313.1"/>
    </source>
</evidence>
<evidence type="ECO:0000256" key="10">
    <source>
        <dbReference type="PIRNR" id="PIRNR006268"/>
    </source>
</evidence>
<evidence type="ECO:0000256" key="5">
    <source>
        <dbReference type="ARBA" id="ARBA00022723"/>
    </source>
</evidence>
<dbReference type="PANTHER" id="PTHR30040">
    <property type="entry name" value="THIAMINE BIOSYNTHESIS LIPOPROTEIN APBE"/>
    <property type="match status" value="1"/>
</dbReference>